<organism evidence="1 2">
    <name type="scientific">Ectopseudomonas oleovorans</name>
    <name type="common">Pseudomonas oleovorans</name>
    <dbReference type="NCBI Taxonomy" id="301"/>
    <lineage>
        <taxon>Bacteria</taxon>
        <taxon>Pseudomonadati</taxon>
        <taxon>Pseudomonadota</taxon>
        <taxon>Gammaproteobacteria</taxon>
        <taxon>Pseudomonadales</taxon>
        <taxon>Pseudomonadaceae</taxon>
        <taxon>Ectopseudomonas</taxon>
    </lineage>
</organism>
<evidence type="ECO:0000313" key="1">
    <source>
        <dbReference type="EMBL" id="RRW27909.1"/>
    </source>
</evidence>
<protein>
    <submittedName>
        <fullName evidence="1">Uncharacterized protein</fullName>
    </submittedName>
</protein>
<comment type="caution">
    <text evidence="1">The sequence shown here is derived from an EMBL/GenBank/DDBJ whole genome shotgun (WGS) entry which is preliminary data.</text>
</comment>
<dbReference type="EMBL" id="RHRS01000097">
    <property type="protein sequence ID" value="RRW27909.1"/>
    <property type="molecule type" value="Genomic_DNA"/>
</dbReference>
<name>A0A3R8W401_ECTOL</name>
<dbReference type="Proteomes" id="UP000272833">
    <property type="component" value="Unassembled WGS sequence"/>
</dbReference>
<sequence>MFITYRHTEVRLDRPFEYSPAQLWTAVEQDLQSPWFYVQIARLDGGEVAASTLLLQHIHDLESVIRSQSKRAWVEQVQIVTPAHLNGQARWLMEPLREAHLVQDNKGTRGLVYKVENNVRYSLHPQRNLEELALIKVLFSAELDLQCAEN</sequence>
<evidence type="ECO:0000313" key="2">
    <source>
        <dbReference type="Proteomes" id="UP000272833"/>
    </source>
</evidence>
<dbReference type="AlphaFoldDB" id="A0A3R8W401"/>
<dbReference type="RefSeq" id="WP_027590176.1">
    <property type="nucleotide sequence ID" value="NZ_RHRS01000097.1"/>
</dbReference>
<proteinExistence type="predicted"/>
<reference evidence="1 2" key="1">
    <citation type="submission" date="2018-10" db="EMBL/GenBank/DDBJ databases">
        <title>Transmission dynamics of multidrug resistant bacteria on intensive care unit surfaces.</title>
        <authorList>
            <person name="D'Souza A.W."/>
            <person name="Potter R.F."/>
            <person name="Wallace M."/>
            <person name="Shupe A."/>
            <person name="Patel S."/>
            <person name="Sun S."/>
            <person name="Gul D."/>
            <person name="Kwon J.H."/>
            <person name="Andleeb S."/>
            <person name="Burnham C.-A.D."/>
            <person name="Dantas G."/>
        </authorList>
    </citation>
    <scope>NUCLEOTIDE SEQUENCE [LARGE SCALE GENOMIC DNA]</scope>
    <source>
        <strain evidence="1 2">PO_271</strain>
    </source>
</reference>
<accession>A0A3R8W401</accession>
<gene>
    <name evidence="1" type="ORF">EGJ44_21585</name>
</gene>